<dbReference type="InterPro" id="IPR000627">
    <property type="entry name" value="Intradiol_dOase_C"/>
</dbReference>
<feature type="region of interest" description="Disordered" evidence="1">
    <location>
        <begin position="351"/>
        <end position="371"/>
    </location>
</feature>
<dbReference type="Pfam" id="PF00775">
    <property type="entry name" value="Dioxygenase_C"/>
    <property type="match status" value="1"/>
</dbReference>
<feature type="region of interest" description="Disordered" evidence="1">
    <location>
        <begin position="1"/>
        <end position="74"/>
    </location>
</feature>
<organism evidence="3 4">
    <name type="scientific">Kocuria marina subsp. indica</name>
    <dbReference type="NCBI Taxonomy" id="1049583"/>
    <lineage>
        <taxon>Bacteria</taxon>
        <taxon>Bacillati</taxon>
        <taxon>Actinomycetota</taxon>
        <taxon>Actinomycetes</taxon>
        <taxon>Micrococcales</taxon>
        <taxon>Micrococcaceae</taxon>
        <taxon>Kocuria</taxon>
    </lineage>
</organism>
<dbReference type="Proteomes" id="UP000192929">
    <property type="component" value="Unassembled WGS sequence"/>
</dbReference>
<gene>
    <name evidence="3" type="ORF">SAMN06296028_108103</name>
</gene>
<dbReference type="GO" id="GO:0016702">
    <property type="term" value="F:oxidoreductase activity, acting on single donors with incorporation of molecular oxygen, incorporation of two atoms of oxygen"/>
    <property type="evidence" value="ECO:0007669"/>
    <property type="project" value="InterPro"/>
</dbReference>
<keyword evidence="3" id="KW-0560">Oxidoreductase</keyword>
<feature type="compositionally biased region" description="Low complexity" evidence="1">
    <location>
        <begin position="114"/>
        <end position="138"/>
    </location>
</feature>
<feature type="compositionally biased region" description="Gly residues" evidence="1">
    <location>
        <begin position="360"/>
        <end position="371"/>
    </location>
</feature>
<feature type="region of interest" description="Disordered" evidence="1">
    <location>
        <begin position="114"/>
        <end position="164"/>
    </location>
</feature>
<feature type="compositionally biased region" description="Low complexity" evidence="1">
    <location>
        <begin position="47"/>
        <end position="57"/>
    </location>
</feature>
<dbReference type="Gene3D" id="2.60.130.10">
    <property type="entry name" value="Aromatic compound dioxygenase"/>
    <property type="match status" value="1"/>
</dbReference>
<reference evidence="4" key="1">
    <citation type="submission" date="2017-04" db="EMBL/GenBank/DDBJ databases">
        <authorList>
            <person name="Varghese N."/>
            <person name="Submissions S."/>
        </authorList>
    </citation>
    <scope>NUCLEOTIDE SEQUENCE [LARGE SCALE GENOMIC DNA]</scope>
    <source>
        <strain evidence="4">NIO-1021</strain>
    </source>
</reference>
<keyword evidence="4" id="KW-1185">Reference proteome</keyword>
<dbReference type="EMBL" id="FXAC01000008">
    <property type="protein sequence ID" value="SMF08837.1"/>
    <property type="molecule type" value="Genomic_DNA"/>
</dbReference>
<evidence type="ECO:0000259" key="2">
    <source>
        <dbReference type="Pfam" id="PF00775"/>
    </source>
</evidence>
<dbReference type="GO" id="GO:0008199">
    <property type="term" value="F:ferric iron binding"/>
    <property type="evidence" value="ECO:0007669"/>
    <property type="project" value="InterPro"/>
</dbReference>
<keyword evidence="3" id="KW-0223">Dioxygenase</keyword>
<name>A0A1X7D4K2_9MICC</name>
<accession>A0A1X7D4K2</accession>
<evidence type="ECO:0000256" key="1">
    <source>
        <dbReference type="SAM" id="MobiDB-lite"/>
    </source>
</evidence>
<dbReference type="PANTHER" id="PTHR34315">
    <property type="match status" value="1"/>
</dbReference>
<dbReference type="RefSeq" id="WP_121544256.1">
    <property type="nucleotide sequence ID" value="NZ_FXAC01000008.1"/>
</dbReference>
<evidence type="ECO:0000313" key="4">
    <source>
        <dbReference type="Proteomes" id="UP000192929"/>
    </source>
</evidence>
<proteinExistence type="predicted"/>
<sequence>MTPIFPRRSIRVYPAASEAPRVRKATGDAAPGAQGTTSPADSARSDQQGTGQQAGTTHEQPTFEGRPLDRPHEDVEDQGLAFDLGTLIDRRRALGIFGAGASVFALAACTGTTASSSSSSASATASASETASATPSPSKTYDEEMPQETAGPYPGDGSNGADALDVSGVERSNITASIDGGAAVDGVAMTLTMNIVDMVKDNGPMTGAAVYVWHCDPDGNYSMYSEGVEDETYLRGVQVVGKDGTVTFTSVVPGCYAGRWPHIHFEVFPDIGSITDATNAVLTSQIALSEEMANTVYKDSRYPDSATNMSQVTLETDNVFSDGVDMQMPKVSGSVAKGYTVTIDVPIDTSTEPTAAAAPGGAGGPGGVPGQ</sequence>
<dbReference type="AlphaFoldDB" id="A0A1X7D4K2"/>
<dbReference type="SUPFAM" id="SSF49482">
    <property type="entry name" value="Aromatic compound dioxygenase"/>
    <property type="match status" value="1"/>
</dbReference>
<dbReference type="PANTHER" id="PTHR34315:SF1">
    <property type="entry name" value="INTRADIOL RING-CLEAVAGE DIOXYGENASES DOMAIN-CONTAINING PROTEIN-RELATED"/>
    <property type="match status" value="1"/>
</dbReference>
<evidence type="ECO:0000313" key="3">
    <source>
        <dbReference type="EMBL" id="SMF08837.1"/>
    </source>
</evidence>
<protein>
    <submittedName>
        <fullName evidence="3">Protocatechuate 3,4-dioxygenase beta subunit</fullName>
    </submittedName>
</protein>
<feature type="domain" description="Intradiol ring-cleavage dioxygenases" evidence="2">
    <location>
        <begin position="185"/>
        <end position="257"/>
    </location>
</feature>
<dbReference type="InterPro" id="IPR015889">
    <property type="entry name" value="Intradiol_dOase_core"/>
</dbReference>